<accession>A0A0E4C7H5</accession>
<dbReference type="InterPro" id="IPR050093">
    <property type="entry name" value="ABC_SmlMolc_Importer"/>
</dbReference>
<dbReference type="Proteomes" id="UP000045545">
    <property type="component" value="Unassembled WGS sequence"/>
</dbReference>
<dbReference type="AlphaFoldDB" id="A0A0E4C7H5"/>
<feature type="domain" description="ABC transporter" evidence="4">
    <location>
        <begin position="3"/>
        <end position="236"/>
    </location>
</feature>
<dbReference type="GO" id="GO:0005524">
    <property type="term" value="F:ATP binding"/>
    <property type="evidence" value="ECO:0007669"/>
    <property type="project" value="UniProtKB-KW"/>
</dbReference>
<evidence type="ECO:0000313" key="5">
    <source>
        <dbReference type="EMBL" id="CFW98141.1"/>
    </source>
</evidence>
<proteinExistence type="predicted"/>
<dbReference type="InterPro" id="IPR003439">
    <property type="entry name" value="ABC_transporter-like_ATP-bd"/>
</dbReference>
<gene>
    <name evidence="5" type="ORF">127</name>
</gene>
<dbReference type="RefSeq" id="WP_052729501.1">
    <property type="nucleotide sequence ID" value="NZ_CGIH01000002.1"/>
</dbReference>
<protein>
    <submittedName>
        <fullName evidence="5">ABC transporter-like</fullName>
    </submittedName>
</protein>
<evidence type="ECO:0000259" key="4">
    <source>
        <dbReference type="PROSITE" id="PS50893"/>
    </source>
</evidence>
<name>A0A0E4C7H5_9FIRM</name>
<organism evidence="5 6">
    <name type="scientific">Syntrophomonas zehnderi OL-4</name>
    <dbReference type="NCBI Taxonomy" id="690567"/>
    <lineage>
        <taxon>Bacteria</taxon>
        <taxon>Bacillati</taxon>
        <taxon>Bacillota</taxon>
        <taxon>Clostridia</taxon>
        <taxon>Eubacteriales</taxon>
        <taxon>Syntrophomonadaceae</taxon>
        <taxon>Syntrophomonas</taxon>
    </lineage>
</organism>
<dbReference type="PANTHER" id="PTHR42781:SF4">
    <property type="entry name" value="SPERMIDINE_PUTRESCINE IMPORT ATP-BINDING PROTEIN POTA"/>
    <property type="match status" value="1"/>
</dbReference>
<evidence type="ECO:0000256" key="2">
    <source>
        <dbReference type="ARBA" id="ARBA00022741"/>
    </source>
</evidence>
<dbReference type="Gene3D" id="3.40.50.300">
    <property type="entry name" value="P-loop containing nucleotide triphosphate hydrolases"/>
    <property type="match status" value="1"/>
</dbReference>
<evidence type="ECO:0000313" key="6">
    <source>
        <dbReference type="Proteomes" id="UP000045545"/>
    </source>
</evidence>
<dbReference type="InterPro" id="IPR027417">
    <property type="entry name" value="P-loop_NTPase"/>
</dbReference>
<dbReference type="InterPro" id="IPR017871">
    <property type="entry name" value="ABC_transporter-like_CS"/>
</dbReference>
<evidence type="ECO:0000256" key="1">
    <source>
        <dbReference type="ARBA" id="ARBA00022448"/>
    </source>
</evidence>
<dbReference type="PROSITE" id="PS50893">
    <property type="entry name" value="ABC_TRANSPORTER_2"/>
    <property type="match status" value="1"/>
</dbReference>
<dbReference type="Pfam" id="PF00005">
    <property type="entry name" value="ABC_tran"/>
    <property type="match status" value="1"/>
</dbReference>
<dbReference type="EMBL" id="CGIH01000002">
    <property type="protein sequence ID" value="CFW98141.1"/>
    <property type="molecule type" value="Genomic_DNA"/>
</dbReference>
<dbReference type="OrthoDB" id="9802264at2"/>
<keyword evidence="6" id="KW-1185">Reference proteome</keyword>
<sequence>MITPLFQVSKLDVKAGKFALQDITFSLNSSDYLIILGPTGCGKTMLLETIAGLRKPTTGKIMLQGDDIIAFPPEKRGIGFAYQDSLLYPFLTVKENILFGAKARKKDKDHSTLKRLNNLAEAMQISHLLKRYPHSLSGGEKQRVSLARAILINPPILLLDEPLSALDPQTRYVIRDLLREIHFREEIGIIHVTHDFNEALQLGTHLLVMDKGKILQQGSPLEVFNQPNSLFVANFLQYENIIPGNYTTKWFIIFC</sequence>
<dbReference type="SUPFAM" id="SSF52540">
    <property type="entry name" value="P-loop containing nucleoside triphosphate hydrolases"/>
    <property type="match status" value="1"/>
</dbReference>
<dbReference type="InterPro" id="IPR003593">
    <property type="entry name" value="AAA+_ATPase"/>
</dbReference>
<keyword evidence="1" id="KW-0813">Transport</keyword>
<evidence type="ECO:0000256" key="3">
    <source>
        <dbReference type="ARBA" id="ARBA00022840"/>
    </source>
</evidence>
<dbReference type="STRING" id="690567.127"/>
<reference evidence="5 6" key="1">
    <citation type="submission" date="2015-03" db="EMBL/GenBank/DDBJ databases">
        <authorList>
            <person name="Murphy D."/>
        </authorList>
    </citation>
    <scope>NUCLEOTIDE SEQUENCE [LARGE SCALE GENOMIC DNA]</scope>
    <source>
        <strain evidence="5 6">OL-4</strain>
    </source>
</reference>
<dbReference type="GO" id="GO:0016887">
    <property type="term" value="F:ATP hydrolysis activity"/>
    <property type="evidence" value="ECO:0007669"/>
    <property type="project" value="InterPro"/>
</dbReference>
<dbReference type="PANTHER" id="PTHR42781">
    <property type="entry name" value="SPERMIDINE/PUTRESCINE IMPORT ATP-BINDING PROTEIN POTA"/>
    <property type="match status" value="1"/>
</dbReference>
<dbReference type="SMART" id="SM00382">
    <property type="entry name" value="AAA"/>
    <property type="match status" value="1"/>
</dbReference>
<keyword evidence="3" id="KW-0067">ATP-binding</keyword>
<keyword evidence="2" id="KW-0547">Nucleotide-binding</keyword>
<dbReference type="PROSITE" id="PS00211">
    <property type="entry name" value="ABC_TRANSPORTER_1"/>
    <property type="match status" value="1"/>
</dbReference>